<dbReference type="Proteomes" id="UP001285636">
    <property type="component" value="Unassembled WGS sequence"/>
</dbReference>
<comment type="caution">
    <text evidence="1">The sequence shown here is derived from an EMBL/GenBank/DDBJ whole genome shotgun (WGS) entry which is preliminary data.</text>
</comment>
<dbReference type="AlphaFoldDB" id="A0AAJ2NQR9"/>
<organism evidence="1 2">
    <name type="scientific">Alkalihalophilus pseudofirmus</name>
    <name type="common">Bacillus pseudofirmus</name>
    <dbReference type="NCBI Taxonomy" id="79885"/>
    <lineage>
        <taxon>Bacteria</taxon>
        <taxon>Bacillati</taxon>
        <taxon>Bacillota</taxon>
        <taxon>Bacilli</taxon>
        <taxon>Bacillales</taxon>
        <taxon>Bacillaceae</taxon>
        <taxon>Alkalihalophilus</taxon>
    </lineage>
</organism>
<name>A0AAJ2NQR9_ALKPS</name>
<sequence>MSMCPACNGLTTLHITCEYCGQNVTIYGRTSDYQDDYSAYEEYDVTSAQSIQTQSTQTESEGCTHYVGCENCRTSYTYSFIEVDYNT</sequence>
<reference evidence="1" key="1">
    <citation type="submission" date="2023-10" db="EMBL/GenBank/DDBJ databases">
        <title>Screening of Alkalihalophilus pseudofirmusBZ-TG-HK211 and Its Alleviation of Salt Stress on Rapeseed Growth.</title>
        <authorList>
            <person name="Zhao B."/>
            <person name="Guo T."/>
        </authorList>
    </citation>
    <scope>NUCLEOTIDE SEQUENCE</scope>
    <source>
        <strain evidence="1">BZ-TG-HK211</strain>
    </source>
</reference>
<proteinExistence type="predicted"/>
<gene>
    <name evidence="1" type="ORF">RYX45_16860</name>
</gene>
<dbReference type="RefSeq" id="WP_139314709.1">
    <property type="nucleotide sequence ID" value="NZ_CP144224.1"/>
</dbReference>
<dbReference type="EMBL" id="JAWJAY010000005">
    <property type="protein sequence ID" value="MDV2886866.1"/>
    <property type="molecule type" value="Genomic_DNA"/>
</dbReference>
<accession>A0AAJ2NQR9</accession>
<evidence type="ECO:0000313" key="1">
    <source>
        <dbReference type="EMBL" id="MDV2886866.1"/>
    </source>
</evidence>
<protein>
    <submittedName>
        <fullName evidence="1">Uncharacterized protein</fullName>
    </submittedName>
</protein>
<evidence type="ECO:0000313" key="2">
    <source>
        <dbReference type="Proteomes" id="UP001285636"/>
    </source>
</evidence>